<proteinExistence type="predicted"/>
<dbReference type="NCBIfam" id="TIGR01643">
    <property type="entry name" value="YD_repeat_2x"/>
    <property type="match status" value="2"/>
</dbReference>
<dbReference type="InterPro" id="IPR055372">
    <property type="entry name" value="CBM96"/>
</dbReference>
<evidence type="ECO:0000256" key="2">
    <source>
        <dbReference type="ARBA" id="ARBA00022525"/>
    </source>
</evidence>
<dbReference type="NCBIfam" id="TIGR03696">
    <property type="entry name" value="Rhs_assc_core"/>
    <property type="match status" value="1"/>
</dbReference>
<evidence type="ECO:0000259" key="5">
    <source>
        <dbReference type="Pfam" id="PF22322"/>
    </source>
</evidence>
<keyword evidence="9" id="KW-1185">Reference proteome</keyword>
<dbReference type="Pfam" id="PF25023">
    <property type="entry name" value="TEN_YD-shell"/>
    <property type="match status" value="1"/>
</dbReference>
<evidence type="ECO:0000256" key="3">
    <source>
        <dbReference type="ARBA" id="ARBA00022729"/>
    </source>
</evidence>
<dbReference type="InterPro" id="IPR050708">
    <property type="entry name" value="T6SS_VgrG/RHS"/>
</dbReference>
<evidence type="ECO:0000256" key="1">
    <source>
        <dbReference type="ARBA" id="ARBA00004613"/>
    </source>
</evidence>
<gene>
    <name evidence="8" type="ORF">DQ384_07265</name>
</gene>
<feature type="domain" description="DUF6973" evidence="5">
    <location>
        <begin position="1955"/>
        <end position="2031"/>
    </location>
</feature>
<feature type="domain" description="Teneurin-like YD-shell" evidence="7">
    <location>
        <begin position="1460"/>
        <end position="1629"/>
    </location>
</feature>
<dbReference type="InterPro" id="IPR006530">
    <property type="entry name" value="YD"/>
</dbReference>
<evidence type="ECO:0000256" key="4">
    <source>
        <dbReference type="ARBA" id="ARBA00022737"/>
    </source>
</evidence>
<keyword evidence="3" id="KW-0732">Signal</keyword>
<keyword evidence="2" id="KW-0964">Secreted</keyword>
<dbReference type="InterPro" id="IPR056823">
    <property type="entry name" value="TEN-like_YD-shell"/>
</dbReference>
<dbReference type="GO" id="GO:0005576">
    <property type="term" value="C:extracellular region"/>
    <property type="evidence" value="ECO:0007669"/>
    <property type="project" value="UniProtKB-SubCell"/>
</dbReference>
<dbReference type="NCBIfam" id="NF033679">
    <property type="entry name" value="DNRLRE_dom"/>
    <property type="match status" value="1"/>
</dbReference>
<evidence type="ECO:0000313" key="8">
    <source>
        <dbReference type="EMBL" id="RCG32290.1"/>
    </source>
</evidence>
<evidence type="ECO:0000259" key="6">
    <source>
        <dbReference type="Pfam" id="PF24517"/>
    </source>
</evidence>
<dbReference type="Pfam" id="PF22322">
    <property type="entry name" value="DUF6973"/>
    <property type="match status" value="1"/>
</dbReference>
<dbReference type="InterPro" id="IPR054246">
    <property type="entry name" value="DUF6973"/>
</dbReference>
<evidence type="ECO:0000313" key="9">
    <source>
        <dbReference type="Proteomes" id="UP000253094"/>
    </source>
</evidence>
<dbReference type="Pfam" id="PF05593">
    <property type="entry name" value="RHS_repeat"/>
    <property type="match status" value="1"/>
</dbReference>
<dbReference type="InterPro" id="IPR031325">
    <property type="entry name" value="RHS_repeat"/>
</dbReference>
<dbReference type="Pfam" id="PF24517">
    <property type="entry name" value="CBM96"/>
    <property type="match status" value="1"/>
</dbReference>
<protein>
    <submittedName>
        <fullName evidence="8">Sugar-binding protein</fullName>
    </submittedName>
</protein>
<comment type="caution">
    <text evidence="8">The sequence shown here is derived from an EMBL/GenBank/DDBJ whole genome shotgun (WGS) entry which is preliminary data.</text>
</comment>
<dbReference type="Gene3D" id="2.180.10.10">
    <property type="entry name" value="RHS repeat-associated core"/>
    <property type="match status" value="2"/>
</dbReference>
<evidence type="ECO:0000259" key="7">
    <source>
        <dbReference type="Pfam" id="PF25023"/>
    </source>
</evidence>
<dbReference type="InterPro" id="IPR022385">
    <property type="entry name" value="Rhs_assc_core"/>
</dbReference>
<comment type="subcellular location">
    <subcellularLocation>
        <location evidence="1">Secreted</location>
    </subcellularLocation>
</comment>
<name>A0A367FRH5_9ACTN</name>
<accession>A0A367FRH5</accession>
<organism evidence="8 9">
    <name type="scientific">Sphaerisporangium album</name>
    <dbReference type="NCBI Taxonomy" id="509200"/>
    <lineage>
        <taxon>Bacteria</taxon>
        <taxon>Bacillati</taxon>
        <taxon>Actinomycetota</taxon>
        <taxon>Actinomycetes</taxon>
        <taxon>Streptosporangiales</taxon>
        <taxon>Streptosporangiaceae</taxon>
        <taxon>Sphaerisporangium</taxon>
    </lineage>
</organism>
<sequence>MAALTLAVGVSSLPGVPTASATAVPPAAKRAAVPERVTERPDRVSAALAARLQGSRVLITGETTESSQTYANGDGTFTAETVSGVARVQKDGRWAPVDPRLFDAGNSVLKARAVKPDLEFSAGGRTPFAKMTREPGKSLALSWPSELPKPTIKDNTATYTGVAGPGGDLVVTALPTGMRFDIVLRERPRGDVEFKVPLRTEGLTVGTTADGRLELTGGKKKLVAAAAAPAMWEAGTSGKVAATHGRRGDRGRLGKITGTVEGKDGGQALVLRPDPSFLADPATKYPVTVDPTVLLPLNDDTDVSSIFVDDNNSAGEFMKAGTEATGDKDRAYLRFNTTGLPSVVTAAQLVLRNVDAPSCGPTVGAGIQVRQVTSAWDGSLIDWSPQPTNTTTGAVTSTEGSQAGVCGSGYMKWNITGIVQAWAGGAANHGLVLRAASETATANYRVFTSSDETIEFNSPPKLSITYAAAPATGTLSTAPSATSGGTTLSASTTPTLRAQLNDADGGTLTGEFAVEHDPADTAHGTGAIWSGSVTGVAAGSDALIKVPAATLAEAWKIRWRARAYDGGLYSSWSNWQYVTIDSTAPTAPAVACSSYPSGAWSPKQPAAVGCTLDSDAADFSWGLDDPSAPERATGDPASITIDPADGLHTLTVTATDAAGNISPVTRYTFGVGTGEVIKPAQADRTQGAVTLASRAEPGRTSVRYEYRSTVTGAGSWAAIPTADVSVPGSPGPIVSWPQTRANTAQDFADLYWNVAVTLAGRGDGPVQVRACFPGSPEKCSDLVTFTLEATAFGSSYATRELGPGGVALLTGDYGVQSVDASAFGLAVSRGHTTLAPPSAGVFGPGWVASLPSGASAVSGMTFEDHSSDGYVLFTGPEGGQLTYTLQPDGTFAGVGDAADGSTVTKNSATQFTHDDAGGVRTVYALSGGSWGVTQVDEPGDENTSAYVYDAQRRVTRMIAPAPAGVTCSGTLVTGCKAMDITYATTTTATGVTSGWGDYAGQVKQISYIAYDPATSAMKTTAVASYAYDTTGHLRQVTDPRTALSTVYQYNAEGRISQLTPPGLNPWRMEYDNQGRIAHVQREAGTTDLTHTISYGVPLNSPVDVTGAQAAAWGQTSGLPRTGTAIFPPSRVPPRGGDGAYAPTGTDYPYGVITYLDVNGRAVNEASFGAGAWQVSSRTYDDGGHIVWALSAGNRALALTPTADVDPFVAGRPTSAERAALLSVTSTYNGLGDLVSWDGPAHRVILSSGSVVTARQHTENTYDEGKPDPQTDYQLLTTTTVKPLVLNGTAAAAPADTHSVKLGYAPIIAGDTSGWDLRKSTTTTTVVGGGNDVVEYQRFDAAGREIERRTPKSNGSDAGTTTTAYFTSGAHPTVSACGNKPQWAGLLCRTGPAAQPVGVVLPITTTTYDYYGQTARVTETSGTTVRTTTTLLDSAGRPKTAQISVAPAAAGGTAVPDTTLTYDAATGLQTHVTAGGSTVVTSYDALGRVQSVTDAEGNVATTTYDTAGRVATLGDGKGTSTFTYGGTDALGKTERREVPTAITASGVGTFTGAYDGDGQLISQGLPNGLTATGRYDVTGKRVALTYSKGTASWLAFSSVPDIDERTVLNSGPGGSVQRYSYDSVGRLKKVADTYAGTCATRQYDFDKNTNRSGLTIYGAAAGGACATSTVVESQTHAYDAADRATDSGYIYDTLGRTIQVPGDQVAGGGDVNVTYHANDLVADLTQGALTKTFTLDPLHRIRTVESQGGLVTGTVVNHYAGDGDSPAWITELDGTWTRNVTCLAGMAAIQKSDGSVKLQIGDLRGNIIATVDNTTTASGVDAYFEQTEYGTPRDQNIVNPDRYGWLGGNQRPADALGGIILMGARLYNPHTGRFLQMDPAQGGSCNDYDYTCASPVENVDLDGRAGIPADEYQNCLYLLSVKECLWGFRLAEVAKDYDRKYHRSWFNSPTDKRNQMGKDGSTANAFRHAFWNAMMVFYFTLKMARVIADNHELYGKETTYSRADLLNNTLGRNIGLGLKAKYRSRTYAQIATAVRGYRLSYWCTNGKRTYQC</sequence>
<keyword evidence="4" id="KW-0677">Repeat</keyword>
<dbReference type="Proteomes" id="UP000253094">
    <property type="component" value="Unassembled WGS sequence"/>
</dbReference>
<dbReference type="EMBL" id="QOIL01000003">
    <property type="protein sequence ID" value="RCG32290.1"/>
    <property type="molecule type" value="Genomic_DNA"/>
</dbReference>
<dbReference type="PANTHER" id="PTHR32305">
    <property type="match status" value="1"/>
</dbReference>
<reference evidence="8 9" key="1">
    <citation type="submission" date="2018-06" db="EMBL/GenBank/DDBJ databases">
        <title>Sphaerisporangium craniellae sp. nov., isolated from a marine sponge in the South China Sea.</title>
        <authorList>
            <person name="Li L."/>
        </authorList>
    </citation>
    <scope>NUCLEOTIDE SEQUENCE [LARGE SCALE GENOMIC DNA]</scope>
    <source>
        <strain evidence="8 9">CCTCC AA 208026</strain>
    </source>
</reference>
<dbReference type="PANTHER" id="PTHR32305:SF15">
    <property type="entry name" value="PROTEIN RHSA-RELATED"/>
    <property type="match status" value="1"/>
</dbReference>
<feature type="domain" description="Carbohydrate-binding module family 96" evidence="6">
    <location>
        <begin position="295"/>
        <end position="465"/>
    </location>
</feature>